<dbReference type="EMBL" id="JAUEDM010000007">
    <property type="protein sequence ID" value="KAK3313761.1"/>
    <property type="molecule type" value="Genomic_DNA"/>
</dbReference>
<evidence type="ECO:0000256" key="6">
    <source>
        <dbReference type="ARBA" id="ARBA00022490"/>
    </source>
</evidence>
<dbReference type="CDD" id="cd00371">
    <property type="entry name" value="HMA"/>
    <property type="match status" value="1"/>
</dbReference>
<dbReference type="GO" id="GO:0006801">
    <property type="term" value="P:superoxide metabolic process"/>
    <property type="evidence" value="ECO:0007669"/>
    <property type="project" value="InterPro"/>
</dbReference>
<evidence type="ECO:0000256" key="2">
    <source>
        <dbReference type="ARBA" id="ARBA00003917"/>
    </source>
</evidence>
<dbReference type="Gene3D" id="2.60.40.200">
    <property type="entry name" value="Superoxide dismutase, copper/zinc binding domain"/>
    <property type="match status" value="1"/>
</dbReference>
<dbReference type="SUPFAM" id="SSF55008">
    <property type="entry name" value="HMA, heavy metal-associated domain"/>
    <property type="match status" value="1"/>
</dbReference>
<dbReference type="AlphaFoldDB" id="A0AAE0HXF2"/>
<sequence>MHLIPAKTLKYLFAGKSTIAFVASTGGAYVYYRQRQNHHQTPSLKKNPKSSSGNMIVTTPFQTLFAVPMTCDGCVKDISGALHKLPGITKVEANLPDQLVSIEGTAPPSAIVEAIQATGRDAILRGSGTANSSAVSILETFHDKDTAPKGNNPDGAFSDRHVRGLARMVQVNPTTTLVDLTLLGIAPGTYRVTIREYGDLKDGASSAGPVWSGVTSKGAPTTTTTPRRGLLGTVQVETDGRGSAFISHPFSIWEVVGHAMVVSRQDEGSPLKNDENTVVGVIARSAGMWDNDKTVCSCTGKTLWEERKDEVTKGML</sequence>
<name>A0AAE0HXF2_9PEZI</name>
<evidence type="ECO:0000256" key="1">
    <source>
        <dbReference type="ARBA" id="ARBA00001973"/>
    </source>
</evidence>
<proteinExistence type="inferred from homology"/>
<dbReference type="Gene3D" id="3.30.70.100">
    <property type="match status" value="1"/>
</dbReference>
<dbReference type="PANTHER" id="PTHR10003">
    <property type="entry name" value="SUPEROXIDE DISMUTASE CU-ZN -RELATED"/>
    <property type="match status" value="1"/>
</dbReference>
<dbReference type="InterPro" id="IPR006121">
    <property type="entry name" value="HMA_dom"/>
</dbReference>
<evidence type="ECO:0000259" key="11">
    <source>
        <dbReference type="PROSITE" id="PS50846"/>
    </source>
</evidence>
<keyword evidence="6" id="KW-0963">Cytoplasm</keyword>
<evidence type="ECO:0000313" key="12">
    <source>
        <dbReference type="EMBL" id="KAK3313761.1"/>
    </source>
</evidence>
<evidence type="ECO:0000256" key="4">
    <source>
        <dbReference type="ARBA" id="ARBA00010636"/>
    </source>
</evidence>
<evidence type="ECO:0000256" key="8">
    <source>
        <dbReference type="ARBA" id="ARBA00023157"/>
    </source>
</evidence>
<dbReference type="GO" id="GO:0005737">
    <property type="term" value="C:cytoplasm"/>
    <property type="evidence" value="ECO:0007669"/>
    <property type="project" value="UniProtKB-SubCell"/>
</dbReference>
<reference evidence="12" key="2">
    <citation type="submission" date="2023-06" db="EMBL/GenBank/DDBJ databases">
        <authorList>
            <consortium name="Lawrence Berkeley National Laboratory"/>
            <person name="Haridas S."/>
            <person name="Hensen N."/>
            <person name="Bonometti L."/>
            <person name="Westerberg I."/>
            <person name="Brannstrom I.O."/>
            <person name="Guillou S."/>
            <person name="Cros-Aarteil S."/>
            <person name="Calhoun S."/>
            <person name="Kuo A."/>
            <person name="Mondo S."/>
            <person name="Pangilinan J."/>
            <person name="Riley R."/>
            <person name="Labutti K."/>
            <person name="Andreopoulos B."/>
            <person name="Lipzen A."/>
            <person name="Chen C."/>
            <person name="Yanf M."/>
            <person name="Daum C."/>
            <person name="Ng V."/>
            <person name="Clum A."/>
            <person name="Steindorff A."/>
            <person name="Ohm R."/>
            <person name="Martin F."/>
            <person name="Silar P."/>
            <person name="Natvig D."/>
            <person name="Lalanne C."/>
            <person name="Gautier V."/>
            <person name="Ament-Velasquez S.L."/>
            <person name="Kruys A."/>
            <person name="Hutchinson M.I."/>
            <person name="Powell A.J."/>
            <person name="Barry K."/>
            <person name="Miller A.N."/>
            <person name="Grigoriev I.V."/>
            <person name="Debuchy R."/>
            <person name="Gladieux P."/>
            <person name="Thoren M.H."/>
            <person name="Johannesson H."/>
        </authorList>
    </citation>
    <scope>NUCLEOTIDE SEQUENCE</scope>
    <source>
        <strain evidence="12">CBS 118394</strain>
    </source>
</reference>
<reference evidence="12" key="1">
    <citation type="journal article" date="2023" name="Mol. Phylogenet. Evol.">
        <title>Genome-scale phylogeny and comparative genomics of the fungal order Sordariales.</title>
        <authorList>
            <person name="Hensen N."/>
            <person name="Bonometti L."/>
            <person name="Westerberg I."/>
            <person name="Brannstrom I.O."/>
            <person name="Guillou S."/>
            <person name="Cros-Aarteil S."/>
            <person name="Calhoun S."/>
            <person name="Haridas S."/>
            <person name="Kuo A."/>
            <person name="Mondo S."/>
            <person name="Pangilinan J."/>
            <person name="Riley R."/>
            <person name="LaButti K."/>
            <person name="Andreopoulos B."/>
            <person name="Lipzen A."/>
            <person name="Chen C."/>
            <person name="Yan M."/>
            <person name="Daum C."/>
            <person name="Ng V."/>
            <person name="Clum A."/>
            <person name="Steindorff A."/>
            <person name="Ohm R.A."/>
            <person name="Martin F."/>
            <person name="Silar P."/>
            <person name="Natvig D.O."/>
            <person name="Lalanne C."/>
            <person name="Gautier V."/>
            <person name="Ament-Velasquez S.L."/>
            <person name="Kruys A."/>
            <person name="Hutchinson M.I."/>
            <person name="Powell A.J."/>
            <person name="Barry K."/>
            <person name="Miller A.N."/>
            <person name="Grigoriev I.V."/>
            <person name="Debuchy R."/>
            <person name="Gladieux P."/>
            <person name="Hiltunen Thoren M."/>
            <person name="Johannesson H."/>
        </authorList>
    </citation>
    <scope>NUCLEOTIDE SEQUENCE</scope>
    <source>
        <strain evidence="12">CBS 118394</strain>
    </source>
</reference>
<evidence type="ECO:0000256" key="10">
    <source>
        <dbReference type="ARBA" id="ARBA00032899"/>
    </source>
</evidence>
<gene>
    <name evidence="12" type="ORF">B0H66DRAFT_360429</name>
</gene>
<organism evidence="12 13">
    <name type="scientific">Apodospora peruviana</name>
    <dbReference type="NCBI Taxonomy" id="516989"/>
    <lineage>
        <taxon>Eukaryota</taxon>
        <taxon>Fungi</taxon>
        <taxon>Dikarya</taxon>
        <taxon>Ascomycota</taxon>
        <taxon>Pezizomycotina</taxon>
        <taxon>Sordariomycetes</taxon>
        <taxon>Sordariomycetidae</taxon>
        <taxon>Sordariales</taxon>
        <taxon>Lasiosphaeriaceae</taxon>
        <taxon>Apodospora</taxon>
    </lineage>
</organism>
<dbReference type="InterPro" id="IPR036163">
    <property type="entry name" value="HMA_dom_sf"/>
</dbReference>
<dbReference type="InterPro" id="IPR001424">
    <property type="entry name" value="SOD_Cu_Zn_dom"/>
</dbReference>
<comment type="function">
    <text evidence="2">Destroys radicals which are normally produced within the cells and which are toxic to biological systems.</text>
</comment>
<evidence type="ECO:0000313" key="13">
    <source>
        <dbReference type="Proteomes" id="UP001283341"/>
    </source>
</evidence>
<dbReference type="Proteomes" id="UP001283341">
    <property type="component" value="Unassembled WGS sequence"/>
</dbReference>
<accession>A0AAE0HXF2</accession>
<dbReference type="Pfam" id="PF00403">
    <property type="entry name" value="HMA"/>
    <property type="match status" value="1"/>
</dbReference>
<keyword evidence="7" id="KW-0479">Metal-binding</keyword>
<protein>
    <recommendedName>
        <fullName evidence="5">Superoxide dismutase 1 copper chaperone</fullName>
    </recommendedName>
    <alternativeName>
        <fullName evidence="10">Superoxide dismutase copper chaperone</fullName>
    </alternativeName>
</protein>
<feature type="domain" description="HMA" evidence="11">
    <location>
        <begin position="60"/>
        <end position="123"/>
    </location>
</feature>
<dbReference type="PROSITE" id="PS50846">
    <property type="entry name" value="HMA_2"/>
    <property type="match status" value="1"/>
</dbReference>
<keyword evidence="13" id="KW-1185">Reference proteome</keyword>
<dbReference type="SUPFAM" id="SSF49329">
    <property type="entry name" value="Cu,Zn superoxide dismutase-like"/>
    <property type="match status" value="1"/>
</dbReference>
<dbReference type="InterPro" id="IPR024134">
    <property type="entry name" value="SOD_Cu/Zn_/chaperone"/>
</dbReference>
<comment type="subcellular location">
    <subcellularLocation>
        <location evidence="3">Cytoplasm</location>
    </subcellularLocation>
</comment>
<dbReference type="InterPro" id="IPR036423">
    <property type="entry name" value="SOD-like_Cu/Zn_dom_sf"/>
</dbReference>
<keyword evidence="8" id="KW-1015">Disulfide bond</keyword>
<comment type="cofactor">
    <cofactor evidence="1">
        <name>Cu(2+)</name>
        <dbReference type="ChEBI" id="CHEBI:29036"/>
    </cofactor>
</comment>
<evidence type="ECO:0000256" key="3">
    <source>
        <dbReference type="ARBA" id="ARBA00004496"/>
    </source>
</evidence>
<evidence type="ECO:0000256" key="5">
    <source>
        <dbReference type="ARBA" id="ARBA00016103"/>
    </source>
</evidence>
<dbReference type="GO" id="GO:0005507">
    <property type="term" value="F:copper ion binding"/>
    <property type="evidence" value="ECO:0007669"/>
    <property type="project" value="InterPro"/>
</dbReference>
<comment type="caution">
    <text evidence="12">The sequence shown here is derived from an EMBL/GenBank/DDBJ whole genome shotgun (WGS) entry which is preliminary data.</text>
</comment>
<comment type="similarity">
    <text evidence="9">In the C-terminal section; belongs to the Cu-Zn superoxide dismutase family.</text>
</comment>
<dbReference type="Pfam" id="PF00080">
    <property type="entry name" value="Sod_Cu"/>
    <property type="match status" value="1"/>
</dbReference>
<evidence type="ECO:0000256" key="7">
    <source>
        <dbReference type="ARBA" id="ARBA00022723"/>
    </source>
</evidence>
<evidence type="ECO:0000256" key="9">
    <source>
        <dbReference type="ARBA" id="ARBA00025798"/>
    </source>
</evidence>
<comment type="similarity">
    <text evidence="4">Belongs to the CCS1 family.</text>
</comment>
<dbReference type="FunFam" id="3.30.70.100:FF:000038">
    <property type="entry name" value="Superoxide dismutase 1 copper chaperone"/>
    <property type="match status" value="1"/>
</dbReference>